<dbReference type="InterPro" id="IPR021536">
    <property type="entry name" value="DNA_ligase_IV_dom"/>
</dbReference>
<comment type="catalytic activity">
    <reaction evidence="18">
        <text>ATP + (deoxyribonucleotide)n-3'-hydroxyl + 5'-phospho-(deoxyribonucleotide)m = (deoxyribonucleotide)n+m + AMP + diphosphate.</text>
        <dbReference type="EC" id="6.5.1.1"/>
    </reaction>
</comment>
<dbReference type="InterPro" id="IPR012340">
    <property type="entry name" value="NA-bd_OB-fold"/>
</dbReference>
<evidence type="ECO:0000256" key="7">
    <source>
        <dbReference type="ARBA" id="ARBA00022723"/>
    </source>
</evidence>
<dbReference type="PROSITE" id="PS50005">
    <property type="entry name" value="TPR"/>
    <property type="match status" value="1"/>
</dbReference>
<feature type="repeat" description="TPR" evidence="19">
    <location>
        <begin position="380"/>
        <end position="413"/>
    </location>
</feature>
<dbReference type="InterPro" id="IPR036420">
    <property type="entry name" value="BRCT_dom_sf"/>
</dbReference>
<dbReference type="GO" id="GO:0006297">
    <property type="term" value="P:nucleotide-excision repair, DNA gap filling"/>
    <property type="evidence" value="ECO:0007669"/>
    <property type="project" value="TreeGrafter"/>
</dbReference>
<evidence type="ECO:0000256" key="17">
    <source>
        <dbReference type="ARBA" id="ARBA00031942"/>
    </source>
</evidence>
<dbReference type="Gene3D" id="1.25.40.10">
    <property type="entry name" value="Tetratricopeptide repeat domain"/>
    <property type="match status" value="2"/>
</dbReference>
<keyword evidence="8" id="KW-0677">Repeat</keyword>
<gene>
    <name evidence="24" type="primary">LOC113502020</name>
</gene>
<dbReference type="GO" id="GO:0005958">
    <property type="term" value="C:DNA-dependent protein kinase-DNA ligase 4 complex"/>
    <property type="evidence" value="ECO:0007669"/>
    <property type="project" value="TreeGrafter"/>
</dbReference>
<evidence type="ECO:0000256" key="16">
    <source>
        <dbReference type="ARBA" id="ARBA00030676"/>
    </source>
</evidence>
<dbReference type="InterPro" id="IPR029710">
    <property type="entry name" value="LIG4"/>
</dbReference>
<dbReference type="PROSITE" id="PS50172">
    <property type="entry name" value="BRCT"/>
    <property type="match status" value="2"/>
</dbReference>
<evidence type="ECO:0000259" key="22">
    <source>
        <dbReference type="PROSITE" id="PS50172"/>
    </source>
</evidence>
<dbReference type="CDD" id="cd07968">
    <property type="entry name" value="OBF_DNA_ligase_IV"/>
    <property type="match status" value="1"/>
</dbReference>
<feature type="domain" description="BRCT" evidence="22">
    <location>
        <begin position="1072"/>
        <end position="1161"/>
    </location>
</feature>
<dbReference type="GO" id="GO:0006310">
    <property type="term" value="P:DNA recombination"/>
    <property type="evidence" value="ECO:0007669"/>
    <property type="project" value="UniProtKB-KW"/>
</dbReference>
<dbReference type="GO" id="GO:0003910">
    <property type="term" value="F:DNA ligase (ATP) activity"/>
    <property type="evidence" value="ECO:0007669"/>
    <property type="project" value="UniProtKB-EC"/>
</dbReference>
<evidence type="ECO:0000256" key="14">
    <source>
        <dbReference type="ARBA" id="ARBA00023204"/>
    </source>
</evidence>
<dbReference type="SUPFAM" id="SSF52113">
    <property type="entry name" value="BRCT domain"/>
    <property type="match status" value="2"/>
</dbReference>
<dbReference type="InterPro" id="IPR019734">
    <property type="entry name" value="TPR_rpt"/>
</dbReference>
<feature type="domain" description="ATP-dependent DNA ligase family profile" evidence="21">
    <location>
        <begin position="766"/>
        <end position="909"/>
    </location>
</feature>
<evidence type="ECO:0000256" key="5">
    <source>
        <dbReference type="ARBA" id="ARBA00022073"/>
    </source>
</evidence>
<dbReference type="OrthoDB" id="151490at2759"/>
<protein>
    <recommendedName>
        <fullName evidence="5">DNA ligase 4</fullName>
        <ecNumber evidence="4">6.5.1.1</ecNumber>
    </recommendedName>
    <alternativeName>
        <fullName evidence="17">DNA ligase IV</fullName>
    </alternativeName>
    <alternativeName>
        <fullName evidence="16">Polydeoxyribonucleotide synthase [ATP] 4</fullName>
    </alternativeName>
</protein>
<name>A0A7E5WGC1_TRINI</name>
<dbReference type="Pfam" id="PF11411">
    <property type="entry name" value="DNA_ligase_IV"/>
    <property type="match status" value="1"/>
</dbReference>
<evidence type="ECO:0000256" key="18">
    <source>
        <dbReference type="ARBA" id="ARBA00034003"/>
    </source>
</evidence>
<dbReference type="GeneID" id="113502020"/>
<organism evidence="23 24">
    <name type="scientific">Trichoplusia ni</name>
    <name type="common">Cabbage looper</name>
    <dbReference type="NCBI Taxonomy" id="7111"/>
    <lineage>
        <taxon>Eukaryota</taxon>
        <taxon>Metazoa</taxon>
        <taxon>Ecdysozoa</taxon>
        <taxon>Arthropoda</taxon>
        <taxon>Hexapoda</taxon>
        <taxon>Insecta</taxon>
        <taxon>Pterygota</taxon>
        <taxon>Neoptera</taxon>
        <taxon>Endopterygota</taxon>
        <taxon>Lepidoptera</taxon>
        <taxon>Glossata</taxon>
        <taxon>Ditrysia</taxon>
        <taxon>Noctuoidea</taxon>
        <taxon>Noctuidae</taxon>
        <taxon>Plusiinae</taxon>
        <taxon>Trichoplusia</taxon>
    </lineage>
</organism>
<evidence type="ECO:0000256" key="15">
    <source>
        <dbReference type="ARBA" id="ARBA00023242"/>
    </source>
</evidence>
<keyword evidence="19" id="KW-0802">TPR repeat</keyword>
<evidence type="ECO:0000259" key="21">
    <source>
        <dbReference type="PROSITE" id="PS50160"/>
    </source>
</evidence>
<feature type="domain" description="BRCT" evidence="22">
    <location>
        <begin position="1246"/>
        <end position="1314"/>
    </location>
</feature>
<dbReference type="SMART" id="SM00028">
    <property type="entry name" value="TPR"/>
    <property type="match status" value="3"/>
</dbReference>
<dbReference type="Gene3D" id="2.40.50.140">
    <property type="entry name" value="Nucleic acid-binding proteins"/>
    <property type="match status" value="1"/>
</dbReference>
<dbReference type="Pfam" id="PF14559">
    <property type="entry name" value="TPR_19"/>
    <property type="match status" value="1"/>
</dbReference>
<evidence type="ECO:0000313" key="23">
    <source>
        <dbReference type="Proteomes" id="UP000322000"/>
    </source>
</evidence>
<dbReference type="PANTHER" id="PTHR45997:SF1">
    <property type="entry name" value="DNA LIGASE 4"/>
    <property type="match status" value="1"/>
</dbReference>
<evidence type="ECO:0000256" key="10">
    <source>
        <dbReference type="ARBA" id="ARBA00022763"/>
    </source>
</evidence>
<sequence>MEVEKDLTSKFLSGEMSFAEYSNEWYNIEDEEDIDEINKKNDGEPFILTEKGSRRRKFARLPPGLLGLMGEANLRFVRGDRDTAEKMCHEIIKQFPTAPEPYQTLAQLYEHDSEKSLQFSLLAAHLSPPDANEWLRLAAISKERNDVKQEMICYTQAIADDPHTFENHMKRLDLLDKLEALEYPIQTLKITKLKCYHKIVTSLPPQEGETIMKYAKMAVTQYHNNNEMERALAVMTSAYKKCSSLFTLEDLNIFLELLIGQKQFQTCIEIFVENAGVEIEAEIVTVKNSEGRIEEQTNYLKCTIPNSLPIDLKSKLLVCFIYLGAINLVQILLKDFLENNVEKAGDLYMDIEEALSSMGHHELAIQLLEPLVQNISFDLGAVWLKHAECLYKLGRDDEAVSSYYKVLKHAPQHPDARRKLFTILEKQGQIDEALNILEQDFKYVVSANLLYEQCMALKKYQKWLKYLETGENASFYPILRLLLPEDDRERNAYNLAESKLGVLLVKVLSLCKNSRDAQKLLNHRSVSTSQDNDFAGVASLVLKSRLTSVASNFTVGDINSILDKIANAEVGKKASVYDDIFSHVIKETNSIQLKWFLRLILKDLKIGMGRNRILALFHPDAPEHYEKFSLLSKLCEEIDDDEARSKSLGIQMYLAVNPMLSERLNVRDVAKQLSANKTYQIEDKFDGERFQIHMENGRFEYFSRRGFCFTSTYGSTYDSGLLTPFLKDCFKSNVSSFILDGEMMGWHKKNQCFGSKGMSFDVKKITDNSKFRPCFCAFDILYYNGKSLVGSPEKGGLPLNERLRILDDLFVNVTGVIQHSKRQIVRHGQLLTDILDALNKAIENQDEGIVVKDIESYYFPNRRNMGWYKVKPEYTEGTMTDLDLVIIGADEAENKRQGRAKSFLVACADGGEPGQMPERWVSVGRVSIGLSFDERERICTALERSWTPYKQKPAPPHLVFNKEKPDFWVLPEDSIVLTVRASELIRSVGFGTDYTLRFPRVEQVREDKPIQDIMKLNEFNELSANKGAVVKLSTNQINGDLIGEVKPRAKRKAQAPQVPEQFLVTSHGDVEVTSKALMGRKICILSEDEDCKRPELGRIVESHGGKVVANRGPDTWCCIAGRMTKHVRAIVESGTTDVISTAWLRSLPASDTLVSHSPMDMLALKPKTRLELAKDYDAFGDKYKEMIDENTLRRCFEKMEKDIQVRLTRKEMLALDKELFGKNNPHSFLRPCSIHMIDQNSLSAILAKMYGAAVYDLPFVFCTHIVVPNTTDKEIIEDLKMKYELKDSVLIVSEDWLEACFTRMELVLETPFLVQTS</sequence>
<reference evidence="24" key="1">
    <citation type="submission" date="2025-08" db="UniProtKB">
        <authorList>
            <consortium name="RefSeq"/>
        </authorList>
    </citation>
    <scope>IDENTIFICATION</scope>
</reference>
<evidence type="ECO:0000256" key="19">
    <source>
        <dbReference type="PROSITE-ProRule" id="PRU00339"/>
    </source>
</evidence>
<dbReference type="SUPFAM" id="SSF48452">
    <property type="entry name" value="TPR-like"/>
    <property type="match status" value="1"/>
</dbReference>
<dbReference type="InterPro" id="IPR011990">
    <property type="entry name" value="TPR-like_helical_dom_sf"/>
</dbReference>
<dbReference type="Gene3D" id="3.40.50.10190">
    <property type="entry name" value="BRCT domain"/>
    <property type="match status" value="2"/>
</dbReference>
<dbReference type="Pfam" id="PF01068">
    <property type="entry name" value="DNA_ligase_A_M"/>
    <property type="match status" value="1"/>
</dbReference>
<keyword evidence="13" id="KW-0233">DNA recombination</keyword>
<dbReference type="Pfam" id="PF04675">
    <property type="entry name" value="DNA_ligase_A_N"/>
    <property type="match status" value="1"/>
</dbReference>
<keyword evidence="9" id="KW-0547">Nucleotide-binding</keyword>
<comment type="cofactor">
    <cofactor evidence="1">
        <name>Mg(2+)</name>
        <dbReference type="ChEBI" id="CHEBI:18420"/>
    </cofactor>
</comment>
<dbReference type="GO" id="GO:0046872">
    <property type="term" value="F:metal ion binding"/>
    <property type="evidence" value="ECO:0007669"/>
    <property type="project" value="UniProtKB-KW"/>
</dbReference>
<dbReference type="CDD" id="cd07903">
    <property type="entry name" value="Adenylation_DNA_ligase_IV"/>
    <property type="match status" value="1"/>
</dbReference>
<dbReference type="InterPro" id="IPR044125">
    <property type="entry name" value="Adenylation_DNA_ligase_IV"/>
</dbReference>
<keyword evidence="23" id="KW-1185">Reference proteome</keyword>
<accession>A0A7E5WGC1</accession>
<evidence type="ECO:0000256" key="6">
    <source>
        <dbReference type="ARBA" id="ARBA00022598"/>
    </source>
</evidence>
<dbReference type="GO" id="GO:0003677">
    <property type="term" value="F:DNA binding"/>
    <property type="evidence" value="ECO:0007669"/>
    <property type="project" value="InterPro"/>
</dbReference>
<keyword evidence="6" id="KW-0436">Ligase</keyword>
<dbReference type="InterPro" id="IPR012309">
    <property type="entry name" value="DNA_ligase_ATP-dep_C"/>
</dbReference>
<keyword evidence="15" id="KW-0539">Nucleus</keyword>
<evidence type="ECO:0000256" key="4">
    <source>
        <dbReference type="ARBA" id="ARBA00012727"/>
    </source>
</evidence>
<dbReference type="SUPFAM" id="SSF50249">
    <property type="entry name" value="Nucleic acid-binding proteins"/>
    <property type="match status" value="1"/>
</dbReference>
<dbReference type="Gene3D" id="1.10.3260.10">
    <property type="entry name" value="DNA ligase, ATP-dependent, N-terminal domain"/>
    <property type="match status" value="1"/>
</dbReference>
<dbReference type="RefSeq" id="XP_026739181.1">
    <property type="nucleotide sequence ID" value="XM_026883380.1"/>
</dbReference>
<keyword evidence="7" id="KW-0479">Metal-binding</keyword>
<evidence type="ECO:0000256" key="2">
    <source>
        <dbReference type="ARBA" id="ARBA00004123"/>
    </source>
</evidence>
<dbReference type="InterPro" id="IPR012308">
    <property type="entry name" value="DNA_ligase_ATP-dep_N"/>
</dbReference>
<keyword evidence="12" id="KW-0460">Magnesium</keyword>
<keyword evidence="14" id="KW-0234">DNA repair</keyword>
<evidence type="ECO:0000313" key="24">
    <source>
        <dbReference type="RefSeq" id="XP_026739181.1"/>
    </source>
</evidence>
<dbReference type="GO" id="GO:0071897">
    <property type="term" value="P:DNA biosynthetic process"/>
    <property type="evidence" value="ECO:0007669"/>
    <property type="project" value="InterPro"/>
</dbReference>
<dbReference type="SUPFAM" id="SSF56091">
    <property type="entry name" value="DNA ligase/mRNA capping enzyme, catalytic domain"/>
    <property type="match status" value="1"/>
</dbReference>
<dbReference type="NCBIfam" id="TIGR00574">
    <property type="entry name" value="dnl1"/>
    <property type="match status" value="1"/>
</dbReference>
<dbReference type="Proteomes" id="UP000322000">
    <property type="component" value="Chromosome 16"/>
</dbReference>
<dbReference type="GO" id="GO:0032807">
    <property type="term" value="C:DNA ligase IV complex"/>
    <property type="evidence" value="ECO:0007669"/>
    <property type="project" value="TreeGrafter"/>
</dbReference>
<proteinExistence type="inferred from homology"/>
<dbReference type="Gene3D" id="3.30.470.30">
    <property type="entry name" value="DNA ligase/mRNA capping enzyme"/>
    <property type="match status" value="1"/>
</dbReference>
<dbReference type="Pfam" id="PF04679">
    <property type="entry name" value="DNA_ligase_A_C"/>
    <property type="match status" value="1"/>
</dbReference>
<keyword evidence="10" id="KW-0227">DNA damage</keyword>
<evidence type="ECO:0000256" key="8">
    <source>
        <dbReference type="ARBA" id="ARBA00022737"/>
    </source>
</evidence>
<dbReference type="InterPro" id="IPR012310">
    <property type="entry name" value="DNA_ligase_ATP-dep_cent"/>
</dbReference>
<evidence type="ECO:0000256" key="20">
    <source>
        <dbReference type="RuleBase" id="RU004196"/>
    </source>
</evidence>
<dbReference type="InParanoid" id="A0A7E5WGC1"/>
<evidence type="ECO:0000256" key="13">
    <source>
        <dbReference type="ARBA" id="ARBA00023172"/>
    </source>
</evidence>
<dbReference type="InterPro" id="IPR000977">
    <property type="entry name" value="DNA_ligase_ATP-dep"/>
</dbReference>
<comment type="subcellular location">
    <subcellularLocation>
        <location evidence="2">Nucleus</location>
    </subcellularLocation>
</comment>
<dbReference type="PROSITE" id="PS50160">
    <property type="entry name" value="DNA_LIGASE_A3"/>
    <property type="match status" value="1"/>
</dbReference>
<dbReference type="EC" id="6.5.1.1" evidence="4"/>
<evidence type="ECO:0000256" key="1">
    <source>
        <dbReference type="ARBA" id="ARBA00001946"/>
    </source>
</evidence>
<dbReference type="InterPro" id="IPR001357">
    <property type="entry name" value="BRCT_dom"/>
</dbReference>
<evidence type="ECO:0000256" key="12">
    <source>
        <dbReference type="ARBA" id="ARBA00022842"/>
    </source>
</evidence>
<dbReference type="PANTHER" id="PTHR45997">
    <property type="entry name" value="DNA LIGASE 4"/>
    <property type="match status" value="1"/>
</dbReference>
<comment type="similarity">
    <text evidence="3 20">Belongs to the ATP-dependent DNA ligase family.</text>
</comment>
<keyword evidence="11" id="KW-0067">ATP-binding</keyword>
<dbReference type="InterPro" id="IPR036599">
    <property type="entry name" value="DNA_ligase_N_sf"/>
</dbReference>
<dbReference type="GO" id="GO:0005524">
    <property type="term" value="F:ATP binding"/>
    <property type="evidence" value="ECO:0007669"/>
    <property type="project" value="UniProtKB-KW"/>
</dbReference>
<evidence type="ECO:0000256" key="11">
    <source>
        <dbReference type="ARBA" id="ARBA00022840"/>
    </source>
</evidence>
<dbReference type="FunCoup" id="A0A7E5WGC1">
    <property type="interactions" value="920"/>
</dbReference>
<dbReference type="GO" id="GO:0006303">
    <property type="term" value="P:double-strand break repair via nonhomologous end joining"/>
    <property type="evidence" value="ECO:0007669"/>
    <property type="project" value="TreeGrafter"/>
</dbReference>
<evidence type="ECO:0000256" key="9">
    <source>
        <dbReference type="ARBA" id="ARBA00022741"/>
    </source>
</evidence>
<evidence type="ECO:0000256" key="3">
    <source>
        <dbReference type="ARBA" id="ARBA00007572"/>
    </source>
</evidence>